<dbReference type="eggNOG" id="KOG0158">
    <property type="taxonomic scope" value="Eukaryota"/>
</dbReference>
<dbReference type="KEGG" id="tad:TRIADDRAFT_55159"/>
<dbReference type="HOGENOM" id="CLU_001570_5_2_1"/>
<dbReference type="GeneID" id="6752527"/>
<sequence length="492" mass="56210">MDASNGYLPNPTMMVIAVTVLLLGLAYIYFVAPLAFFKRLGIPGPKPTLMFGNLLQVGSGEHLLHLQWSQQYGKIFGLLFGRLPVIFVADPDMIKAITVKYSQNFIDRWSICKPSPPLGLGLFSLNGQAWRRLHNMLLSVFNDAELKLTMPYITKSSSTLVRKLHQSINHGKVIDLWQYLSPFSMEVILATSFGIKVSSQENPDQMTHQARQLYRNYNFRNLMLAILPPTLCNWLDQLFSWNRISYLEQVLRKAVKERRQMLKEEHSKTYPDLLQAMLKIQDGDSLTDDEVIGQSIQFLLTGCETTASALAFTLYLLAMNPDIQRELRSEIMQRYSINDIMTLDGVAKLKYLDRVISESLRMYPPTYFYVHQANAETMINGYVFPKGVGVAIPVYTVHHDPEFWPEPDNFKPERFETNLNSKQHSHSYLPFGSGPRSCLGAKFALLQIKMALIKLLLTFRFYKIDQTEIPLQVKCGLVLSPKNGIYLGIHKL</sequence>
<evidence type="ECO:0000256" key="6">
    <source>
        <dbReference type="ARBA" id="ARBA00023004"/>
    </source>
</evidence>
<dbReference type="GO" id="GO:0020037">
    <property type="term" value="F:heme binding"/>
    <property type="evidence" value="ECO:0007669"/>
    <property type="project" value="InterPro"/>
</dbReference>
<keyword evidence="13" id="KW-1185">Reference proteome</keyword>
<dbReference type="PANTHER" id="PTHR24302">
    <property type="entry name" value="CYTOCHROME P450 FAMILY 3"/>
    <property type="match status" value="1"/>
</dbReference>
<dbReference type="InParanoid" id="B3RU53"/>
<evidence type="ECO:0008006" key="14">
    <source>
        <dbReference type="Google" id="ProtNLM"/>
    </source>
</evidence>
<evidence type="ECO:0000256" key="4">
    <source>
        <dbReference type="ARBA" id="ARBA00022723"/>
    </source>
</evidence>
<keyword evidence="11" id="KW-0812">Transmembrane</keyword>
<proteinExistence type="inferred from homology"/>
<evidence type="ECO:0000256" key="11">
    <source>
        <dbReference type="SAM" id="Phobius"/>
    </source>
</evidence>
<dbReference type="SUPFAM" id="SSF48264">
    <property type="entry name" value="Cytochrome P450"/>
    <property type="match status" value="1"/>
</dbReference>
<organism evidence="12 13">
    <name type="scientific">Trichoplax adhaerens</name>
    <name type="common">Trichoplax reptans</name>
    <dbReference type="NCBI Taxonomy" id="10228"/>
    <lineage>
        <taxon>Eukaryota</taxon>
        <taxon>Metazoa</taxon>
        <taxon>Placozoa</taxon>
        <taxon>Uniplacotomia</taxon>
        <taxon>Trichoplacea</taxon>
        <taxon>Trichoplacidae</taxon>
        <taxon>Trichoplax</taxon>
    </lineage>
</organism>
<dbReference type="Gene3D" id="1.10.630.10">
    <property type="entry name" value="Cytochrome P450"/>
    <property type="match status" value="1"/>
</dbReference>
<dbReference type="InterPro" id="IPR036396">
    <property type="entry name" value="Cyt_P450_sf"/>
</dbReference>
<reference evidence="12 13" key="1">
    <citation type="journal article" date="2008" name="Nature">
        <title>The Trichoplax genome and the nature of placozoans.</title>
        <authorList>
            <person name="Srivastava M."/>
            <person name="Begovic E."/>
            <person name="Chapman J."/>
            <person name="Putnam N.H."/>
            <person name="Hellsten U."/>
            <person name="Kawashima T."/>
            <person name="Kuo A."/>
            <person name="Mitros T."/>
            <person name="Salamov A."/>
            <person name="Carpenter M.L."/>
            <person name="Signorovitch A.Y."/>
            <person name="Moreno M.A."/>
            <person name="Kamm K."/>
            <person name="Grimwood J."/>
            <person name="Schmutz J."/>
            <person name="Shapiro H."/>
            <person name="Grigoriev I.V."/>
            <person name="Buss L.W."/>
            <person name="Schierwater B."/>
            <person name="Dellaporta S.L."/>
            <person name="Rokhsar D.S."/>
        </authorList>
    </citation>
    <scope>NUCLEOTIDE SEQUENCE [LARGE SCALE GENOMIC DNA]</scope>
    <source>
        <strain evidence="12 13">Grell-BS-1999</strain>
    </source>
</reference>
<dbReference type="PRINTS" id="PR00385">
    <property type="entry name" value="P450"/>
</dbReference>
<comment type="cofactor">
    <cofactor evidence="1 9">
        <name>heme</name>
        <dbReference type="ChEBI" id="CHEBI:30413"/>
    </cofactor>
</comment>
<feature type="transmembrane region" description="Helical" evidence="11">
    <location>
        <begin position="12"/>
        <end position="37"/>
    </location>
</feature>
<dbReference type="OrthoDB" id="6501435at2759"/>
<keyword evidence="7 10" id="KW-0503">Monooxygenase</keyword>
<dbReference type="GO" id="GO:0016705">
    <property type="term" value="F:oxidoreductase activity, acting on paired donors, with incorporation or reduction of molecular oxygen"/>
    <property type="evidence" value="ECO:0007669"/>
    <property type="project" value="InterPro"/>
</dbReference>
<dbReference type="Pfam" id="PF00067">
    <property type="entry name" value="p450"/>
    <property type="match status" value="1"/>
</dbReference>
<dbReference type="CDD" id="cd11055">
    <property type="entry name" value="CYP3A-like"/>
    <property type="match status" value="1"/>
</dbReference>
<dbReference type="GO" id="GO:0005506">
    <property type="term" value="F:iron ion binding"/>
    <property type="evidence" value="ECO:0007669"/>
    <property type="project" value="InterPro"/>
</dbReference>
<evidence type="ECO:0000256" key="1">
    <source>
        <dbReference type="ARBA" id="ARBA00001971"/>
    </source>
</evidence>
<evidence type="ECO:0000256" key="9">
    <source>
        <dbReference type="PIRSR" id="PIRSR602401-1"/>
    </source>
</evidence>
<gene>
    <name evidence="12" type="ORF">TRIADDRAFT_55159</name>
</gene>
<dbReference type="InterPro" id="IPR002401">
    <property type="entry name" value="Cyt_P450_E_grp-I"/>
</dbReference>
<name>B3RU53_TRIAD</name>
<evidence type="ECO:0000313" key="13">
    <source>
        <dbReference type="Proteomes" id="UP000009022"/>
    </source>
</evidence>
<keyword evidence="3 9" id="KW-0349">Heme</keyword>
<evidence type="ECO:0000256" key="2">
    <source>
        <dbReference type="ARBA" id="ARBA00010617"/>
    </source>
</evidence>
<dbReference type="InterPro" id="IPR017972">
    <property type="entry name" value="Cyt_P450_CS"/>
</dbReference>
<dbReference type="EMBL" id="DS985244">
    <property type="protein sequence ID" value="EDV25281.1"/>
    <property type="molecule type" value="Genomic_DNA"/>
</dbReference>
<dbReference type="Proteomes" id="UP000009022">
    <property type="component" value="Unassembled WGS sequence"/>
</dbReference>
<dbReference type="OMA" id="WNRISYL"/>
<dbReference type="PROSITE" id="PS00086">
    <property type="entry name" value="CYTOCHROME_P450"/>
    <property type="match status" value="1"/>
</dbReference>
<evidence type="ECO:0000256" key="7">
    <source>
        <dbReference type="ARBA" id="ARBA00023033"/>
    </source>
</evidence>
<dbReference type="InterPro" id="IPR050705">
    <property type="entry name" value="Cytochrome_P450_3A"/>
</dbReference>
<dbReference type="PANTHER" id="PTHR24302:SF15">
    <property type="entry name" value="FATTY-ACID PEROXYGENASE"/>
    <property type="match status" value="1"/>
</dbReference>
<comment type="similarity">
    <text evidence="2 10">Belongs to the cytochrome P450 family.</text>
</comment>
<evidence type="ECO:0000256" key="3">
    <source>
        <dbReference type="ARBA" id="ARBA00022617"/>
    </source>
</evidence>
<dbReference type="PRINTS" id="PR00463">
    <property type="entry name" value="EP450I"/>
</dbReference>
<keyword evidence="11" id="KW-0472">Membrane</keyword>
<dbReference type="CTD" id="6752527"/>
<keyword evidence="6 9" id="KW-0408">Iron</keyword>
<dbReference type="RefSeq" id="XP_002111314.1">
    <property type="nucleotide sequence ID" value="XM_002111278.1"/>
</dbReference>
<dbReference type="STRING" id="10228.B3RU53"/>
<keyword evidence="5 10" id="KW-0560">Oxidoreductase</keyword>
<dbReference type="FunFam" id="1.10.630.10:FF:000182">
    <property type="entry name" value="Cytochrome P450 3A4"/>
    <property type="match status" value="1"/>
</dbReference>
<dbReference type="GO" id="GO:0004497">
    <property type="term" value="F:monooxygenase activity"/>
    <property type="evidence" value="ECO:0007669"/>
    <property type="project" value="UniProtKB-KW"/>
</dbReference>
<keyword evidence="11" id="KW-1133">Transmembrane helix</keyword>
<accession>B3RU53</accession>
<evidence type="ECO:0000256" key="5">
    <source>
        <dbReference type="ARBA" id="ARBA00023002"/>
    </source>
</evidence>
<protein>
    <recommendedName>
        <fullName evidence="14">Cytochrome P450</fullName>
    </recommendedName>
</protein>
<dbReference type="PhylomeDB" id="B3RU53"/>
<dbReference type="InterPro" id="IPR001128">
    <property type="entry name" value="Cyt_P450"/>
</dbReference>
<evidence type="ECO:0000313" key="12">
    <source>
        <dbReference type="EMBL" id="EDV25281.1"/>
    </source>
</evidence>
<dbReference type="AlphaFoldDB" id="B3RU53"/>
<evidence type="ECO:0000256" key="8">
    <source>
        <dbReference type="ARBA" id="ARBA00043906"/>
    </source>
</evidence>
<evidence type="ECO:0000256" key="10">
    <source>
        <dbReference type="RuleBase" id="RU000461"/>
    </source>
</evidence>
<comment type="function">
    <text evidence="8">Cytochromes P450 are a group of heme-thiolate monooxygenases. They oxidize a variety of structurally unrelated compounds, including steroids, fatty acids, and xenobiotics.</text>
</comment>
<feature type="binding site" description="axial binding residue" evidence="9">
    <location>
        <position position="438"/>
    </location>
    <ligand>
        <name>heme</name>
        <dbReference type="ChEBI" id="CHEBI:30413"/>
    </ligand>
    <ligandPart>
        <name>Fe</name>
        <dbReference type="ChEBI" id="CHEBI:18248"/>
    </ligandPart>
</feature>
<keyword evidence="4 9" id="KW-0479">Metal-binding</keyword>